<proteinExistence type="predicted"/>
<organism evidence="2 3">
    <name type="scientific">Halorientalis pallida</name>
    <dbReference type="NCBI Taxonomy" id="2479928"/>
    <lineage>
        <taxon>Archaea</taxon>
        <taxon>Methanobacteriati</taxon>
        <taxon>Methanobacteriota</taxon>
        <taxon>Stenosarchaea group</taxon>
        <taxon>Halobacteria</taxon>
        <taxon>Halobacteriales</taxon>
        <taxon>Haloarculaceae</taxon>
        <taxon>Halorientalis</taxon>
    </lineage>
</organism>
<protein>
    <submittedName>
        <fullName evidence="2">Uncharacterized protein</fullName>
    </submittedName>
</protein>
<dbReference type="OrthoDB" id="239037at2157"/>
<comment type="caution">
    <text evidence="2">The sequence shown here is derived from an EMBL/GenBank/DDBJ whole genome shotgun (WGS) entry which is preliminary data.</text>
</comment>
<evidence type="ECO:0000256" key="1">
    <source>
        <dbReference type="SAM" id="MobiDB-lite"/>
    </source>
</evidence>
<dbReference type="Proteomes" id="UP000289691">
    <property type="component" value="Unassembled WGS sequence"/>
</dbReference>
<dbReference type="RefSeq" id="WP_129067024.1">
    <property type="nucleotide sequence ID" value="NZ_RDFA01000001.1"/>
</dbReference>
<gene>
    <name evidence="2" type="ORF">EAF64_00470</name>
</gene>
<keyword evidence="3" id="KW-1185">Reference proteome</keyword>
<reference evidence="2 3" key="1">
    <citation type="submission" date="2019-01" db="EMBL/GenBank/DDBJ databases">
        <title>Halorientalis sp. F13-25 a new haloarchaeum isolated from hypersaline water.</title>
        <authorList>
            <person name="Ana D.-V."/>
            <person name="Cristina S.-P."/>
            <person name="Antonio V."/>
        </authorList>
    </citation>
    <scope>NUCLEOTIDE SEQUENCE [LARGE SCALE GENOMIC DNA]</scope>
    <source>
        <strain evidence="2 3">F13-25</strain>
    </source>
</reference>
<accession>A0A498KZC8</accession>
<name>A0A498KZC8_9EURY</name>
<evidence type="ECO:0000313" key="3">
    <source>
        <dbReference type="Proteomes" id="UP000289691"/>
    </source>
</evidence>
<evidence type="ECO:0000313" key="2">
    <source>
        <dbReference type="EMBL" id="RXK51157.1"/>
    </source>
</evidence>
<dbReference type="AlphaFoldDB" id="A0A498KZC8"/>
<feature type="region of interest" description="Disordered" evidence="1">
    <location>
        <begin position="1"/>
        <end position="25"/>
    </location>
</feature>
<sequence length="148" mass="16420">MAEPVDHDGALAPRDYPGGPPSEVAGKTAVGYVTRFELAYRQNDEMKSNTDVGTGDERGSYLSRFDISVQNAWVASGPADSSVVRLKYVGSRTIHPGIEFDYITQYVTYYIDSARVVRDRTTRNDFDGTDTLDPDPWVDGEPVACFER</sequence>
<dbReference type="EMBL" id="RDFA01000001">
    <property type="protein sequence ID" value="RXK51157.1"/>
    <property type="molecule type" value="Genomic_DNA"/>
</dbReference>